<dbReference type="GeneID" id="85350147"/>
<sequence length="126" mass="15130">DPDTGSCLEIEDFKRRFQEEVKYCGELLQCHNHEHVCYKYDHATCRFQFPHEYAAHSFYDKERKSVTLACRDIFVNYFNEFILMFCRHNHDMQCILSGKSCKAAMFYITDYITKMSVKTYEMLSLM</sequence>
<organism evidence="1 2">
    <name type="scientific">Armillaria tabescens</name>
    <name type="common">Ringless honey mushroom</name>
    <name type="synonym">Agaricus tabescens</name>
    <dbReference type="NCBI Taxonomy" id="1929756"/>
    <lineage>
        <taxon>Eukaryota</taxon>
        <taxon>Fungi</taxon>
        <taxon>Dikarya</taxon>
        <taxon>Basidiomycota</taxon>
        <taxon>Agaricomycotina</taxon>
        <taxon>Agaricomycetes</taxon>
        <taxon>Agaricomycetidae</taxon>
        <taxon>Agaricales</taxon>
        <taxon>Marasmiineae</taxon>
        <taxon>Physalacriaceae</taxon>
        <taxon>Desarmillaria</taxon>
    </lineage>
</organism>
<dbReference type="Proteomes" id="UP001175211">
    <property type="component" value="Unassembled WGS sequence"/>
</dbReference>
<accession>A0AA39J5T9</accession>
<evidence type="ECO:0000313" key="2">
    <source>
        <dbReference type="Proteomes" id="UP001175211"/>
    </source>
</evidence>
<feature type="non-terminal residue" evidence="1">
    <location>
        <position position="1"/>
    </location>
</feature>
<protein>
    <submittedName>
        <fullName evidence="1">Uncharacterized protein</fullName>
    </submittedName>
</protein>
<gene>
    <name evidence="1" type="ORF">EV420DRAFT_1237324</name>
</gene>
<comment type="caution">
    <text evidence="1">The sequence shown here is derived from an EMBL/GenBank/DDBJ whole genome shotgun (WGS) entry which is preliminary data.</text>
</comment>
<reference evidence="1" key="1">
    <citation type="submission" date="2023-06" db="EMBL/GenBank/DDBJ databases">
        <authorList>
            <consortium name="Lawrence Berkeley National Laboratory"/>
            <person name="Ahrendt S."/>
            <person name="Sahu N."/>
            <person name="Indic B."/>
            <person name="Wong-Bajracharya J."/>
            <person name="Merenyi Z."/>
            <person name="Ke H.-M."/>
            <person name="Monk M."/>
            <person name="Kocsube S."/>
            <person name="Drula E."/>
            <person name="Lipzen A."/>
            <person name="Balint B."/>
            <person name="Henrissat B."/>
            <person name="Andreopoulos B."/>
            <person name="Martin F.M."/>
            <person name="Harder C.B."/>
            <person name="Rigling D."/>
            <person name="Ford K.L."/>
            <person name="Foster G.D."/>
            <person name="Pangilinan J."/>
            <person name="Papanicolaou A."/>
            <person name="Barry K."/>
            <person name="LaButti K."/>
            <person name="Viragh M."/>
            <person name="Koriabine M."/>
            <person name="Yan M."/>
            <person name="Riley R."/>
            <person name="Champramary S."/>
            <person name="Plett K.L."/>
            <person name="Tsai I.J."/>
            <person name="Slot J."/>
            <person name="Sipos G."/>
            <person name="Plett J."/>
            <person name="Nagy L.G."/>
            <person name="Grigoriev I.V."/>
        </authorList>
    </citation>
    <scope>NUCLEOTIDE SEQUENCE</scope>
    <source>
        <strain evidence="1">CCBAS 213</strain>
    </source>
</reference>
<dbReference type="RefSeq" id="XP_060322071.1">
    <property type="nucleotide sequence ID" value="XM_060466599.1"/>
</dbReference>
<dbReference type="AlphaFoldDB" id="A0AA39J5T9"/>
<keyword evidence="2" id="KW-1185">Reference proteome</keyword>
<evidence type="ECO:0000313" key="1">
    <source>
        <dbReference type="EMBL" id="KAK0435791.1"/>
    </source>
</evidence>
<proteinExistence type="predicted"/>
<feature type="non-terminal residue" evidence="1">
    <location>
        <position position="126"/>
    </location>
</feature>
<dbReference type="EMBL" id="JAUEPS010000141">
    <property type="protein sequence ID" value="KAK0435791.1"/>
    <property type="molecule type" value="Genomic_DNA"/>
</dbReference>
<name>A0AA39J5T9_ARMTA</name>